<proteinExistence type="inferred from homology"/>
<evidence type="ECO:0000256" key="5">
    <source>
        <dbReference type="ARBA" id="ARBA00022801"/>
    </source>
</evidence>
<comment type="caution">
    <text evidence="7">The sequence shown here is derived from an EMBL/GenBank/DDBJ whole genome shotgun (WGS) entry which is preliminary data.</text>
</comment>
<reference evidence="7 8" key="1">
    <citation type="submission" date="2015-03" db="EMBL/GenBank/DDBJ databases">
        <title>Draft genome sequences of two protease-producing strains of Arsukibacterium isolated from two cold and alkaline environments.</title>
        <authorList>
            <person name="Lylloff J.E."/>
            <person name="Skov L.B."/>
            <person name="Jepsen M."/>
            <person name="Hallin P.F."/>
            <person name="Sorensen S.J."/>
            <person name="Stougaard P."/>
            <person name="Glaring M.A."/>
        </authorList>
    </citation>
    <scope>NUCLEOTIDE SEQUENCE [LARGE SCALE GENOMIC DNA]</scope>
    <source>
        <strain evidence="7 8">GCM72</strain>
    </source>
</reference>
<dbReference type="SUPFAM" id="SSF143011">
    <property type="entry name" value="RelE-like"/>
    <property type="match status" value="1"/>
</dbReference>
<dbReference type="PATRIC" id="fig|336831.14.peg.1999"/>
<dbReference type="STRING" id="336831.WG68_18120"/>
<keyword evidence="8" id="KW-1185">Reference proteome</keyword>
<evidence type="ECO:0000313" key="7">
    <source>
        <dbReference type="EMBL" id="KKO43928.1"/>
    </source>
</evidence>
<dbReference type="Proteomes" id="UP000034228">
    <property type="component" value="Unassembled WGS sequence"/>
</dbReference>
<comment type="similarity">
    <text evidence="1">Belongs to the YoeB family.</text>
</comment>
<evidence type="ECO:0000256" key="1">
    <source>
        <dbReference type="ARBA" id="ARBA00008172"/>
    </source>
</evidence>
<dbReference type="Gene3D" id="3.30.2310.20">
    <property type="entry name" value="RelE-like"/>
    <property type="match status" value="1"/>
</dbReference>
<evidence type="ECO:0000256" key="6">
    <source>
        <dbReference type="ARBA" id="ARBA00030388"/>
    </source>
</evidence>
<keyword evidence="4" id="KW-0255">Endonuclease</keyword>
<dbReference type="GO" id="GO:0006401">
    <property type="term" value="P:RNA catabolic process"/>
    <property type="evidence" value="ECO:0007669"/>
    <property type="project" value="InterPro"/>
</dbReference>
<evidence type="ECO:0000256" key="2">
    <source>
        <dbReference type="ARBA" id="ARBA00022649"/>
    </source>
</evidence>
<dbReference type="PANTHER" id="PTHR38039:SF1">
    <property type="entry name" value="TOXIN YOEB"/>
    <property type="match status" value="1"/>
</dbReference>
<dbReference type="InterPro" id="IPR009614">
    <property type="entry name" value="YoeB_toxin"/>
</dbReference>
<keyword evidence="3" id="KW-0540">Nuclease</keyword>
<gene>
    <name evidence="7" type="ORF">WG68_18120</name>
</gene>
<dbReference type="Pfam" id="PF06769">
    <property type="entry name" value="YoeB_toxin"/>
    <property type="match status" value="1"/>
</dbReference>
<name>A0A0M2V431_9GAMM</name>
<sequence>MSQRKSKPGVAFDASAWQDYQYFKQYDKKLSTRIDELIKEALRSPLEGKGKPERLVGDFSGFYSRRIDREHRLVYTYANGYLVIAQCRFHY</sequence>
<dbReference type="InterPro" id="IPR035093">
    <property type="entry name" value="RelE/ParE_toxin_dom_sf"/>
</dbReference>
<keyword evidence="5" id="KW-0378">Hydrolase</keyword>
<dbReference type="PANTHER" id="PTHR38039">
    <property type="entry name" value="TOXIN YOEB"/>
    <property type="match status" value="1"/>
</dbReference>
<accession>A0A0M2V431</accession>
<evidence type="ECO:0000256" key="3">
    <source>
        <dbReference type="ARBA" id="ARBA00022722"/>
    </source>
</evidence>
<dbReference type="AlphaFoldDB" id="A0A0M2V431"/>
<dbReference type="OrthoDB" id="9801102at2"/>
<dbReference type="EMBL" id="LAHO01000023">
    <property type="protein sequence ID" value="KKO43928.1"/>
    <property type="molecule type" value="Genomic_DNA"/>
</dbReference>
<evidence type="ECO:0000313" key="8">
    <source>
        <dbReference type="Proteomes" id="UP000034228"/>
    </source>
</evidence>
<dbReference type="RefSeq" id="WP_046559141.1">
    <property type="nucleotide sequence ID" value="NZ_LAHO01000023.1"/>
</dbReference>
<evidence type="ECO:0000256" key="4">
    <source>
        <dbReference type="ARBA" id="ARBA00022759"/>
    </source>
</evidence>
<keyword evidence="2" id="KW-1277">Toxin-antitoxin system</keyword>
<dbReference type="GO" id="GO:0045892">
    <property type="term" value="P:negative regulation of DNA-templated transcription"/>
    <property type="evidence" value="ECO:0007669"/>
    <property type="project" value="TreeGrafter"/>
</dbReference>
<dbReference type="GO" id="GO:0004519">
    <property type="term" value="F:endonuclease activity"/>
    <property type="evidence" value="ECO:0007669"/>
    <property type="project" value="UniProtKB-KW"/>
</dbReference>
<dbReference type="GO" id="GO:0016787">
    <property type="term" value="F:hydrolase activity"/>
    <property type="evidence" value="ECO:0007669"/>
    <property type="project" value="UniProtKB-KW"/>
</dbReference>
<dbReference type="NCBIfam" id="TIGR02116">
    <property type="entry name" value="toxin_Txe_YoeB"/>
    <property type="match status" value="1"/>
</dbReference>
<protein>
    <recommendedName>
        <fullName evidence="6">Putative mRNA interferase YoeB</fullName>
    </recommendedName>
</protein>
<organism evidence="7 8">
    <name type="scientific">Arsukibacterium ikkense</name>
    <dbReference type="NCBI Taxonomy" id="336831"/>
    <lineage>
        <taxon>Bacteria</taxon>
        <taxon>Pseudomonadati</taxon>
        <taxon>Pseudomonadota</taxon>
        <taxon>Gammaproteobacteria</taxon>
        <taxon>Chromatiales</taxon>
        <taxon>Chromatiaceae</taxon>
        <taxon>Arsukibacterium</taxon>
    </lineage>
</organism>